<dbReference type="KEGG" id="scu:SCE1572_00800"/>
<evidence type="ECO:0000256" key="1">
    <source>
        <dbReference type="SAM" id="MobiDB-lite"/>
    </source>
</evidence>
<evidence type="ECO:0008006" key="4">
    <source>
        <dbReference type="Google" id="ProtNLM"/>
    </source>
</evidence>
<dbReference type="Proteomes" id="UP000014803">
    <property type="component" value="Chromosome"/>
</dbReference>
<dbReference type="HOGENOM" id="CLU_1804930_0_0_7"/>
<feature type="compositionally biased region" description="Low complexity" evidence="1">
    <location>
        <begin position="13"/>
        <end position="25"/>
    </location>
</feature>
<evidence type="ECO:0000313" key="3">
    <source>
        <dbReference type="Proteomes" id="UP000014803"/>
    </source>
</evidence>
<sequence length="143" mass="15779">MRSPRTRPGGAGRAPVGRPLASSRLGRARGGADAGPPAAPPDRTGPLHVHAGHRYNEEAMSADSSGLKRPRYPMPDFVETALDERGLMDAYKQRPAYQQNDYIGWINQAKRQETKEKRLLQMLEELEAGGVYMNMKHPASEKA</sequence>
<dbReference type="AlphaFoldDB" id="S4XN31"/>
<reference evidence="2 3" key="1">
    <citation type="journal article" date="2013" name="Sci. Rep.">
        <title>Extraordinary expansion of a Sorangium cellulosum genome from an alkaline milieu.</title>
        <authorList>
            <person name="Han K."/>
            <person name="Li Z.F."/>
            <person name="Peng R."/>
            <person name="Zhu L.P."/>
            <person name="Zhou T."/>
            <person name="Wang L.G."/>
            <person name="Li S.G."/>
            <person name="Zhang X.B."/>
            <person name="Hu W."/>
            <person name="Wu Z.H."/>
            <person name="Qin N."/>
            <person name="Li Y.Z."/>
        </authorList>
    </citation>
    <scope>NUCLEOTIDE SEQUENCE [LARGE SCALE GENOMIC DNA]</scope>
    <source>
        <strain evidence="2 3">So0157-2</strain>
    </source>
</reference>
<dbReference type="PATRIC" id="fig|1254432.3.peg.172"/>
<gene>
    <name evidence="2" type="ORF">SCE1572_00800</name>
</gene>
<evidence type="ECO:0000313" key="2">
    <source>
        <dbReference type="EMBL" id="AGP33165.1"/>
    </source>
</evidence>
<feature type="region of interest" description="Disordered" evidence="1">
    <location>
        <begin position="1"/>
        <end position="72"/>
    </location>
</feature>
<dbReference type="eggNOG" id="COG4430">
    <property type="taxonomic scope" value="Bacteria"/>
</dbReference>
<accession>S4XN31</accession>
<name>S4XN31_SORCE</name>
<dbReference type="STRING" id="1254432.SCE1572_00800"/>
<dbReference type="Pfam" id="PF13376">
    <property type="entry name" value="OmdA"/>
    <property type="match status" value="1"/>
</dbReference>
<proteinExistence type="predicted"/>
<protein>
    <recommendedName>
        <fullName evidence="4">Bacteriocin-protection, YdeI or OmpD-Associated</fullName>
    </recommendedName>
</protein>
<organism evidence="2 3">
    <name type="scientific">Sorangium cellulosum So0157-2</name>
    <dbReference type="NCBI Taxonomy" id="1254432"/>
    <lineage>
        <taxon>Bacteria</taxon>
        <taxon>Pseudomonadati</taxon>
        <taxon>Myxococcota</taxon>
        <taxon>Polyangia</taxon>
        <taxon>Polyangiales</taxon>
        <taxon>Polyangiaceae</taxon>
        <taxon>Sorangium</taxon>
    </lineage>
</organism>
<dbReference type="EMBL" id="CP003969">
    <property type="protein sequence ID" value="AGP33165.1"/>
    <property type="molecule type" value="Genomic_DNA"/>
</dbReference>